<comment type="similarity">
    <text evidence="1">Belongs to the malate synthase family.</text>
</comment>
<evidence type="ECO:0000259" key="8">
    <source>
        <dbReference type="Pfam" id="PF01274"/>
    </source>
</evidence>
<dbReference type="PANTHER" id="PTHR42902:SF1">
    <property type="entry name" value="MALATE SYNTHASE 1-RELATED"/>
    <property type="match status" value="1"/>
</dbReference>
<dbReference type="GO" id="GO:0004474">
    <property type="term" value="F:malate synthase activity"/>
    <property type="evidence" value="ECO:0007669"/>
    <property type="project" value="UniProtKB-EC"/>
</dbReference>
<dbReference type="OrthoDB" id="4078635at2759"/>
<dbReference type="GO" id="GO:0006099">
    <property type="term" value="P:tricarboxylic acid cycle"/>
    <property type="evidence" value="ECO:0007669"/>
    <property type="project" value="UniProtKB-KW"/>
</dbReference>
<dbReference type="InterPro" id="IPR006252">
    <property type="entry name" value="Malate_synthA"/>
</dbReference>
<dbReference type="SUPFAM" id="SSF51645">
    <property type="entry name" value="Malate synthase G"/>
    <property type="match status" value="1"/>
</dbReference>
<evidence type="ECO:0000256" key="5">
    <source>
        <dbReference type="ARBA" id="ARBA00022679"/>
    </source>
</evidence>
<dbReference type="Pfam" id="PF01274">
    <property type="entry name" value="MS_TIM-barrel"/>
    <property type="match status" value="1"/>
</dbReference>
<dbReference type="InterPro" id="IPR044856">
    <property type="entry name" value="Malate_synth_C_sf"/>
</dbReference>
<accession>A0A0C9M950</accession>
<dbReference type="InterPro" id="IPR019830">
    <property type="entry name" value="Malate_synthase_CS"/>
</dbReference>
<dbReference type="CDD" id="cd00727">
    <property type="entry name" value="malate_synt_A"/>
    <property type="match status" value="1"/>
</dbReference>
<evidence type="ECO:0000256" key="7">
    <source>
        <dbReference type="PIRSR" id="PIRSR601465-50"/>
    </source>
</evidence>
<feature type="domain" description="Malate synthase TIM barrel" evidence="8">
    <location>
        <begin position="170"/>
        <end position="415"/>
    </location>
</feature>
<dbReference type="FunFam" id="3.20.20.360:FF:000001">
    <property type="entry name" value="Malate synthase"/>
    <property type="match status" value="1"/>
</dbReference>
<feature type="domain" description="Malate synthase N-terminal" evidence="9">
    <location>
        <begin position="17"/>
        <end position="79"/>
    </location>
</feature>
<feature type="active site" description="Proton donor" evidence="7">
    <location>
        <position position="455"/>
    </location>
</feature>
<name>A0A0C9M950_9FUNG</name>
<dbReference type="Pfam" id="PF20659">
    <property type="entry name" value="MS_C"/>
    <property type="match status" value="1"/>
</dbReference>
<dbReference type="Gene3D" id="1.20.1220.12">
    <property type="entry name" value="Malate synthase, domain III"/>
    <property type="match status" value="1"/>
</dbReference>
<dbReference type="NCBIfam" id="TIGR01344">
    <property type="entry name" value="malate_syn_A"/>
    <property type="match status" value="1"/>
</dbReference>
<dbReference type="EC" id="2.3.3.9" evidence="2"/>
<dbReference type="PANTHER" id="PTHR42902">
    <property type="entry name" value="MALATE SYNTHASE"/>
    <property type="match status" value="1"/>
</dbReference>
<evidence type="ECO:0000313" key="11">
    <source>
        <dbReference type="EMBL" id="GAN06936.1"/>
    </source>
</evidence>
<dbReference type="GO" id="GO:0006097">
    <property type="term" value="P:glyoxylate cycle"/>
    <property type="evidence" value="ECO:0007669"/>
    <property type="project" value="UniProtKB-KW"/>
</dbReference>
<evidence type="ECO:0000256" key="6">
    <source>
        <dbReference type="ARBA" id="ARBA00047918"/>
    </source>
</evidence>
<dbReference type="FunFam" id="1.20.1220.12:FF:000001">
    <property type="entry name" value="Malate synthase"/>
    <property type="match status" value="1"/>
</dbReference>
<keyword evidence="4" id="KW-0816">Tricarboxylic acid cycle</keyword>
<dbReference type="InterPro" id="IPR029044">
    <property type="entry name" value="Nucleotide-diphossugar_trans"/>
</dbReference>
<keyword evidence="3" id="KW-0329">Glyoxylate bypass</keyword>
<dbReference type="InterPro" id="IPR046363">
    <property type="entry name" value="MS_N_TIM-barrel_dom"/>
</dbReference>
<dbReference type="Pfam" id="PF20656">
    <property type="entry name" value="MS_N"/>
    <property type="match status" value="1"/>
</dbReference>
<dbReference type="Pfam" id="PF13896">
    <property type="entry name" value="Glyco_transf_49"/>
    <property type="match status" value="2"/>
</dbReference>
<organism evidence="11">
    <name type="scientific">Mucor ambiguus</name>
    <dbReference type="NCBI Taxonomy" id="91626"/>
    <lineage>
        <taxon>Eukaryota</taxon>
        <taxon>Fungi</taxon>
        <taxon>Fungi incertae sedis</taxon>
        <taxon>Mucoromycota</taxon>
        <taxon>Mucoromycotina</taxon>
        <taxon>Mucoromycetes</taxon>
        <taxon>Mucorales</taxon>
        <taxon>Mucorineae</taxon>
        <taxon>Mucoraceae</taxon>
        <taxon>Mucor</taxon>
    </lineage>
</organism>
<evidence type="ECO:0000313" key="12">
    <source>
        <dbReference type="Proteomes" id="UP000053815"/>
    </source>
</evidence>
<dbReference type="STRING" id="91626.A0A0C9M950"/>
<dbReference type="PROSITE" id="PS00510">
    <property type="entry name" value="MALATE_SYNTHASE"/>
    <property type="match status" value="1"/>
</dbReference>
<keyword evidence="12" id="KW-1185">Reference proteome</keyword>
<dbReference type="EMBL" id="DF836431">
    <property type="protein sequence ID" value="GAN06936.1"/>
    <property type="molecule type" value="Genomic_DNA"/>
</dbReference>
<dbReference type="SUPFAM" id="SSF53448">
    <property type="entry name" value="Nucleotide-diphospho-sugar transferases"/>
    <property type="match status" value="1"/>
</dbReference>
<feature type="active site" description="Proton acceptor" evidence="7">
    <location>
        <position position="174"/>
    </location>
</feature>
<evidence type="ECO:0000256" key="1">
    <source>
        <dbReference type="ARBA" id="ARBA00006394"/>
    </source>
</evidence>
<gene>
    <name evidence="11" type="ORF">MAM1_0142d06426</name>
</gene>
<evidence type="ECO:0000256" key="2">
    <source>
        <dbReference type="ARBA" id="ARBA00012636"/>
    </source>
</evidence>
<sequence>MSLSNNNSNNSSCSVEGVSILASYNQDQAQILSTDALKFIATLQRTFNGTRKDLLEKRDRRQQEIDKGVLPDFLPETAHIRNDPNWKAAKPAPGLQDRRVEITGPVDRKMVINALNSDALTYMADFEDSTAPTWDNVLNGQINLRDAINGTISFTNPAGKKYQLKENPATLIVRPRGWHMLEKHILVDGEPMSASIFDFGLFFFHNAKNQIKNGLGPYFYLPKMESHLEARLWNDIFNASQDMLNIPRGTIRGTVLIETILAAFEMDEIIYELREHSSGLNCGRWDYIFSFIKKFRQYPQYVLPDRSDVSMTVPFMSAYVNLLIQTCHKRGVHAMGGMAAQIPIKNDAEANQVAMKKVRADKLREVTAGHDGTWVAHPDLVKIALEVFNEHMPQPNQLFKRREDVSVKQKDLLNIDFEGKITEHGIRDNIQIGLAYMESWLRGVGCVPIHHLMEDCATYEISRSQLWQWAHHQSVTAEGRKITGDYCLQVLDEETEHIKKELGSKYETSKYEAAKAAFSTNITGERYDDFVTTMLYDDILSIQSRKPRLRSPSQKKQVPELSVANLQQHYLGKQQVDWTNSLDQVVESTSEDLVLSKVFSETMGPSKVIPYYFRATENFDNEEVTIATLVTYNRFKVLSRLASHYKGPVSVAIHVNDDDTKQKILTDLHQLYEENEDLRRYVDLHLVVDKFDRQFNMWRNVAKFFARTDYIMMLDVDFYLCTDFRESLKKNPELMELLRSGRGAIVVPAFEYVDENDGEDWNDFPKNKKELLVDVGTERLDMFHRGWKRGHGSTNYGKWYKQTKPYKVTEYNYSYEPYVIFKKEGTPWCDERFVGYGANKAACLFEIFLAGIDYWVLPDDFLIHQTHHYPEDTRAKERTYNKKLYDYYREETCLRYARMMIAADEWETTKAANLKKECGRIRGFNDVIQKVAAEHNEL</sequence>
<proteinExistence type="inferred from homology"/>
<feature type="domain" description="Malate synthase C-terminal" evidence="10">
    <location>
        <begin position="420"/>
        <end position="539"/>
    </location>
</feature>
<evidence type="ECO:0000256" key="3">
    <source>
        <dbReference type="ARBA" id="ARBA00022435"/>
    </source>
</evidence>
<evidence type="ECO:0000256" key="4">
    <source>
        <dbReference type="ARBA" id="ARBA00022532"/>
    </source>
</evidence>
<dbReference type="InterPro" id="IPR001465">
    <property type="entry name" value="Malate_synthase_TIM"/>
</dbReference>
<dbReference type="InterPro" id="IPR011076">
    <property type="entry name" value="Malate_synth_sf"/>
</dbReference>
<keyword evidence="5" id="KW-0808">Transferase</keyword>
<comment type="catalytic activity">
    <reaction evidence="6">
        <text>glyoxylate + acetyl-CoA + H2O = (S)-malate + CoA + H(+)</text>
        <dbReference type="Rhea" id="RHEA:18181"/>
        <dbReference type="ChEBI" id="CHEBI:15377"/>
        <dbReference type="ChEBI" id="CHEBI:15378"/>
        <dbReference type="ChEBI" id="CHEBI:15589"/>
        <dbReference type="ChEBI" id="CHEBI:36655"/>
        <dbReference type="ChEBI" id="CHEBI:57287"/>
        <dbReference type="ChEBI" id="CHEBI:57288"/>
        <dbReference type="EC" id="2.3.3.9"/>
    </reaction>
</comment>
<dbReference type="Gene3D" id="3.20.20.360">
    <property type="entry name" value="Malate synthase, domain 3"/>
    <property type="match status" value="1"/>
</dbReference>
<reference evidence="11" key="1">
    <citation type="submission" date="2014-09" db="EMBL/GenBank/DDBJ databases">
        <title>Draft genome sequence of an oleaginous Mucoromycotina fungus Mucor ambiguus NBRC6742.</title>
        <authorList>
            <person name="Takeda I."/>
            <person name="Yamane N."/>
            <person name="Morita T."/>
            <person name="Tamano K."/>
            <person name="Machida M."/>
            <person name="Baker S."/>
            <person name="Koike H."/>
        </authorList>
    </citation>
    <scope>NUCLEOTIDE SEQUENCE</scope>
    <source>
        <strain evidence="11">NBRC 6742</strain>
    </source>
</reference>
<dbReference type="Gene3D" id="3.90.550.10">
    <property type="entry name" value="Spore Coat Polysaccharide Biosynthesis Protein SpsA, Chain A"/>
    <property type="match status" value="1"/>
</dbReference>
<evidence type="ECO:0000259" key="10">
    <source>
        <dbReference type="Pfam" id="PF20659"/>
    </source>
</evidence>
<protein>
    <recommendedName>
        <fullName evidence="2">malate synthase</fullName>
        <ecNumber evidence="2">2.3.3.9</ecNumber>
    </recommendedName>
</protein>
<dbReference type="InterPro" id="IPR048356">
    <property type="entry name" value="MS_N"/>
</dbReference>
<dbReference type="AlphaFoldDB" id="A0A0C9M950"/>
<dbReference type="InterPro" id="IPR048355">
    <property type="entry name" value="MS_C"/>
</dbReference>
<dbReference type="Proteomes" id="UP000053815">
    <property type="component" value="Unassembled WGS sequence"/>
</dbReference>
<evidence type="ECO:0000259" key="9">
    <source>
        <dbReference type="Pfam" id="PF20656"/>
    </source>
</evidence>
<dbReference type="GO" id="GO:0005782">
    <property type="term" value="C:peroxisomal matrix"/>
    <property type="evidence" value="ECO:0007669"/>
    <property type="project" value="TreeGrafter"/>
</dbReference>